<dbReference type="PANTHER" id="PTHR43757">
    <property type="entry name" value="AMINOMETHYLTRANSFERASE"/>
    <property type="match status" value="1"/>
</dbReference>
<dbReference type="Pfam" id="PF01266">
    <property type="entry name" value="DAO"/>
    <property type="match status" value="1"/>
</dbReference>
<dbReference type="InterPro" id="IPR027266">
    <property type="entry name" value="TrmE/GcvT-like"/>
</dbReference>
<feature type="domain" description="FAD dependent oxidoreductase" evidence="3">
    <location>
        <begin position="10"/>
        <end position="365"/>
    </location>
</feature>
<dbReference type="PROSITE" id="PS51257">
    <property type="entry name" value="PROKAR_LIPOPROTEIN"/>
    <property type="match status" value="1"/>
</dbReference>
<organism evidence="7 8">
    <name type="scientific">Pacificispira spongiicola</name>
    <dbReference type="NCBI Taxonomy" id="2729598"/>
    <lineage>
        <taxon>Bacteria</taxon>
        <taxon>Pseudomonadati</taxon>
        <taxon>Pseudomonadota</taxon>
        <taxon>Alphaproteobacteria</taxon>
        <taxon>Rhodospirillales</taxon>
        <taxon>Rhodospirillaceae</taxon>
        <taxon>Pacificispira</taxon>
    </lineage>
</organism>
<comment type="caution">
    <text evidence="7">The sequence shown here is derived from an EMBL/GenBank/DDBJ whole genome shotgun (WGS) entry which is preliminary data.</text>
</comment>
<feature type="domain" description="Aminomethyltransferase C-terminal" evidence="5">
    <location>
        <begin position="722"/>
        <end position="813"/>
    </location>
</feature>
<evidence type="ECO:0000259" key="4">
    <source>
        <dbReference type="Pfam" id="PF01571"/>
    </source>
</evidence>
<dbReference type="SUPFAM" id="SSF101790">
    <property type="entry name" value="Aminomethyltransferase beta-barrel domain"/>
    <property type="match status" value="1"/>
</dbReference>
<evidence type="ECO:0000259" key="3">
    <source>
        <dbReference type="Pfam" id="PF01266"/>
    </source>
</evidence>
<dbReference type="Gene3D" id="3.30.1360.120">
    <property type="entry name" value="Probable tRNA modification gtpase trme, domain 1"/>
    <property type="match status" value="1"/>
</dbReference>
<evidence type="ECO:0000259" key="6">
    <source>
        <dbReference type="Pfam" id="PF16350"/>
    </source>
</evidence>
<dbReference type="Proteomes" id="UP000539372">
    <property type="component" value="Unassembled WGS sequence"/>
</dbReference>
<reference evidence="7 8" key="1">
    <citation type="submission" date="2020-04" db="EMBL/GenBank/DDBJ databases">
        <title>Rhodospirillaceae bacterium KN72 isolated from deep sea.</title>
        <authorList>
            <person name="Zhang D.-C."/>
        </authorList>
    </citation>
    <scope>NUCLEOTIDE SEQUENCE [LARGE SCALE GENOMIC DNA]</scope>
    <source>
        <strain evidence="7 8">KN72</strain>
    </source>
</reference>
<dbReference type="Gene3D" id="2.40.30.110">
    <property type="entry name" value="Aminomethyltransferase beta-barrel domains"/>
    <property type="match status" value="1"/>
</dbReference>
<dbReference type="InterPro" id="IPR006076">
    <property type="entry name" value="FAD-dep_OxRdtase"/>
</dbReference>
<evidence type="ECO:0000256" key="2">
    <source>
        <dbReference type="ARBA" id="ARBA00023002"/>
    </source>
</evidence>
<dbReference type="SUPFAM" id="SSF51905">
    <property type="entry name" value="FAD/NAD(P)-binding domain"/>
    <property type="match status" value="1"/>
</dbReference>
<dbReference type="Gene3D" id="3.50.50.60">
    <property type="entry name" value="FAD/NAD(P)-binding domain"/>
    <property type="match status" value="1"/>
</dbReference>
<dbReference type="SUPFAM" id="SSF103025">
    <property type="entry name" value="Folate-binding domain"/>
    <property type="match status" value="1"/>
</dbReference>
<dbReference type="PANTHER" id="PTHR43757:SF15">
    <property type="entry name" value="PYRUVATE DEHYDROGENASE PHOSPHATASE REGULATORY SUBUNIT, MITOCHONDRIAL-LIKE"/>
    <property type="match status" value="1"/>
</dbReference>
<evidence type="ECO:0000259" key="5">
    <source>
        <dbReference type="Pfam" id="PF08669"/>
    </source>
</evidence>
<evidence type="ECO:0000313" key="7">
    <source>
        <dbReference type="EMBL" id="NMM44382.1"/>
    </source>
</evidence>
<dbReference type="Gene3D" id="3.30.9.10">
    <property type="entry name" value="D-Amino Acid Oxidase, subunit A, domain 2"/>
    <property type="match status" value="1"/>
</dbReference>
<dbReference type="InterPro" id="IPR013977">
    <property type="entry name" value="GcvT_C"/>
</dbReference>
<keyword evidence="8" id="KW-1185">Reference proteome</keyword>
<dbReference type="EMBL" id="JABBNT010000002">
    <property type="protein sequence ID" value="NMM44382.1"/>
    <property type="molecule type" value="Genomic_DNA"/>
</dbReference>
<dbReference type="RefSeq" id="WP_169624671.1">
    <property type="nucleotide sequence ID" value="NZ_JABBNT010000002.1"/>
</dbReference>
<gene>
    <name evidence="7" type="ORF">HH303_07820</name>
</gene>
<dbReference type="InterPro" id="IPR036188">
    <property type="entry name" value="FAD/NAD-bd_sf"/>
</dbReference>
<dbReference type="Pfam" id="PF01571">
    <property type="entry name" value="GCV_T"/>
    <property type="match status" value="1"/>
</dbReference>
<keyword evidence="2" id="KW-0560">Oxidoreductase</keyword>
<dbReference type="InterPro" id="IPR032503">
    <property type="entry name" value="FAO_M"/>
</dbReference>
<dbReference type="InterPro" id="IPR029043">
    <property type="entry name" value="GcvT/YgfZ_C"/>
</dbReference>
<dbReference type="Pfam" id="PF08669">
    <property type="entry name" value="GCV_T_C"/>
    <property type="match status" value="1"/>
</dbReference>
<accession>A0A7Y0DZC1</accession>
<evidence type="ECO:0000256" key="1">
    <source>
        <dbReference type="ARBA" id="ARBA00008609"/>
    </source>
</evidence>
<dbReference type="Gene3D" id="3.30.70.1400">
    <property type="entry name" value="Aminomethyltransferase beta-barrel domains"/>
    <property type="match status" value="1"/>
</dbReference>
<name>A0A7Y0DZC1_9PROT</name>
<protein>
    <submittedName>
        <fullName evidence="7">FAD-dependent oxidoreductase</fullName>
    </submittedName>
</protein>
<dbReference type="GO" id="GO:0016491">
    <property type="term" value="F:oxidoreductase activity"/>
    <property type="evidence" value="ECO:0007669"/>
    <property type="project" value="UniProtKB-KW"/>
</dbReference>
<dbReference type="AlphaFoldDB" id="A0A7Y0DZC1"/>
<proteinExistence type="inferred from homology"/>
<feature type="domain" description="FAD dependent oxidoreductase central" evidence="6">
    <location>
        <begin position="370"/>
        <end position="422"/>
    </location>
</feature>
<sequence>MADFPNRAEVVIIGGGIAACSIAYHLTKIGITDVVLCERKQLTCGTTWHAAGLVGQLRATRNMTELAKYTSELFAGLEAETGQATGFKQNGSISVAKTQARFEEFLRGASMGKSFGLEVEVLSVDDIKRLYPLVDTTDIVGGVLLPKDGQTNPIDTTQALAKGAKMRGAKIFEQTKVERILVEGGRAVGVLTDKGEIRAKTVVIAGGMWSRDLGASVGVNLPLHAAEHFYIVTEPMDGVPANLPVMRIPDEYAYYKEDAGKILLGAFEPNAKPWGMNGIPENFEFDTLPEDIEHFEPVLEFAMERLPILQQAGIQLFFNGPESFTPDDRYLLGETPEVRDLFVACGFNSIGIQSSGGVGKVLADWIRDRHPPMDLADVDVRRMARFQNNKTYLRDRTTETLGLLYAMHWPNFQTTSARGVRRTPFHDRLDASRAVWGETAGWERPMWFAPDGVAREFDYSYGRPGWFEHVGAECRATRDAVALYDQSSFAKFRVEGRDACAVLNRICANQVDVAPGKMVYTQWCNERGGIEADLTVTRLSETEYMVVTAGAAQVRDFAWLKRHIPEDAHCIATDITSGLPMLGLMGPNSRALLEKLTGADLSNEAFPFGTMQDLELGYAKIKAGRITYVGELGWELYIPAEFAAHVYDRLVEAGTEFGLTHAGYFALNVCRTEKGFRHWGHDIAEEDSPVQAGLGFAVAWDKPDFIGRAALVAQKKQGIPARRMVQIVLDDDGDTAPMMFHEEPIYRNGTIVGSTTSGAWGHRIGKSIGMGYITCPDGDGGKATKDWIDSGSYEVEIAWKRYPAKAQLAPLYDPKADRVKV</sequence>
<evidence type="ECO:0000313" key="8">
    <source>
        <dbReference type="Proteomes" id="UP000539372"/>
    </source>
</evidence>
<dbReference type="InterPro" id="IPR028896">
    <property type="entry name" value="GcvT/YgfZ/DmdA"/>
</dbReference>
<feature type="domain" description="GCVT N-terminal" evidence="4">
    <location>
        <begin position="425"/>
        <end position="702"/>
    </location>
</feature>
<comment type="similarity">
    <text evidence="1">Belongs to the GcvT family.</text>
</comment>
<dbReference type="InterPro" id="IPR006222">
    <property type="entry name" value="GCVT_N"/>
</dbReference>
<dbReference type="Pfam" id="PF16350">
    <property type="entry name" value="FAO_M"/>
    <property type="match status" value="1"/>
</dbReference>
<dbReference type="SUPFAM" id="SSF54373">
    <property type="entry name" value="FAD-linked reductases, C-terminal domain"/>
    <property type="match status" value="1"/>
</dbReference>